<name>A0A0W8FVF0_9ZZZZ</name>
<keyword evidence="7" id="KW-0862">Zinc</keyword>
<organism evidence="11">
    <name type="scientific">hydrocarbon metagenome</name>
    <dbReference type="NCBI Taxonomy" id="938273"/>
    <lineage>
        <taxon>unclassified sequences</taxon>
        <taxon>metagenomes</taxon>
        <taxon>ecological metagenomes</taxon>
    </lineage>
</organism>
<evidence type="ECO:0000256" key="2">
    <source>
        <dbReference type="ARBA" id="ARBA00003949"/>
    </source>
</evidence>
<dbReference type="PANTHER" id="PTHR11644">
    <property type="entry name" value="CYTIDINE DEAMINASE"/>
    <property type="match status" value="1"/>
</dbReference>
<dbReference type="GO" id="GO:0072527">
    <property type="term" value="P:pyrimidine-containing compound metabolic process"/>
    <property type="evidence" value="ECO:0007669"/>
    <property type="project" value="UniProtKB-ARBA"/>
</dbReference>
<dbReference type="GO" id="GO:0004126">
    <property type="term" value="F:cytidine deaminase activity"/>
    <property type="evidence" value="ECO:0007669"/>
    <property type="project" value="UniProtKB-EC"/>
</dbReference>
<evidence type="ECO:0000256" key="7">
    <source>
        <dbReference type="ARBA" id="ARBA00022833"/>
    </source>
</evidence>
<evidence type="ECO:0000256" key="1">
    <source>
        <dbReference type="ARBA" id="ARBA00001947"/>
    </source>
</evidence>
<keyword evidence="5" id="KW-0479">Metal-binding</keyword>
<reference evidence="11" key="1">
    <citation type="journal article" date="2015" name="Proc. Natl. Acad. Sci. U.S.A.">
        <title>Networks of energetic and metabolic interactions define dynamics in microbial communities.</title>
        <authorList>
            <person name="Embree M."/>
            <person name="Liu J.K."/>
            <person name="Al-Bassam M.M."/>
            <person name="Zengler K."/>
        </authorList>
    </citation>
    <scope>NUCLEOTIDE SEQUENCE</scope>
</reference>
<accession>A0A0W8FVF0</accession>
<dbReference type="GO" id="GO:0055086">
    <property type="term" value="P:nucleobase-containing small molecule metabolic process"/>
    <property type="evidence" value="ECO:0007669"/>
    <property type="project" value="UniProtKB-ARBA"/>
</dbReference>
<dbReference type="InterPro" id="IPR006262">
    <property type="entry name" value="Cyt_deam_tetra"/>
</dbReference>
<evidence type="ECO:0000256" key="9">
    <source>
        <dbReference type="ARBA" id="ARBA00049558"/>
    </source>
</evidence>
<protein>
    <recommendedName>
        <fullName evidence="4">cytidine deaminase</fullName>
        <ecNumber evidence="4">3.5.4.5</ecNumber>
    </recommendedName>
    <alternativeName>
        <fullName evidence="8">Cytidine aminohydrolase</fullName>
    </alternativeName>
</protein>
<dbReference type="NCBIfam" id="TIGR01354">
    <property type="entry name" value="cyt_deam_tetra"/>
    <property type="match status" value="1"/>
</dbReference>
<sequence length="131" mass="14268">MDSLSLGKKAIAAKSKSLAQYSNFHVGAALKTKSGKIYEGANIESSSYSLTICAERTAVFQAILEGEREFDSIAIASDAEDYCPPCGACRQVLLDLCGKDLDIILINAKEEIIKYKITELIPHSFGEDFLK</sequence>
<proteinExistence type="inferred from homology"/>
<dbReference type="InterPro" id="IPR002125">
    <property type="entry name" value="CMP_dCMP_dom"/>
</dbReference>
<dbReference type="PROSITE" id="PS00903">
    <property type="entry name" value="CYT_DCMP_DEAMINASES_1"/>
    <property type="match status" value="1"/>
</dbReference>
<dbReference type="InterPro" id="IPR016192">
    <property type="entry name" value="APOBEC/CMP_deaminase_Zn-bd"/>
</dbReference>
<comment type="cofactor">
    <cofactor evidence="1">
        <name>Zn(2+)</name>
        <dbReference type="ChEBI" id="CHEBI:29105"/>
    </cofactor>
</comment>
<comment type="function">
    <text evidence="2">This enzyme scavenges exogenous and endogenous cytidine and 2'-deoxycytidine for UMP synthesis.</text>
</comment>
<dbReference type="EC" id="3.5.4.5" evidence="4"/>
<dbReference type="NCBIfam" id="NF004064">
    <property type="entry name" value="PRK05578.1"/>
    <property type="match status" value="1"/>
</dbReference>
<feature type="domain" description="CMP/dCMP-type deaminase" evidence="10">
    <location>
        <begin position="1"/>
        <end position="128"/>
    </location>
</feature>
<evidence type="ECO:0000313" key="11">
    <source>
        <dbReference type="EMBL" id="KUG24861.1"/>
    </source>
</evidence>
<dbReference type="EMBL" id="LNQE01000808">
    <property type="protein sequence ID" value="KUG24861.1"/>
    <property type="molecule type" value="Genomic_DNA"/>
</dbReference>
<comment type="similarity">
    <text evidence="3">Belongs to the cytidine and deoxycytidylate deaminase family.</text>
</comment>
<dbReference type="Pfam" id="PF00383">
    <property type="entry name" value="dCMP_cyt_deam_1"/>
    <property type="match status" value="1"/>
</dbReference>
<dbReference type="FunFam" id="3.40.140.10:FF:000008">
    <property type="entry name" value="Cytidine deaminase"/>
    <property type="match status" value="1"/>
</dbReference>
<comment type="caution">
    <text evidence="11">The sequence shown here is derived from an EMBL/GenBank/DDBJ whole genome shotgun (WGS) entry which is preliminary data.</text>
</comment>
<evidence type="ECO:0000256" key="6">
    <source>
        <dbReference type="ARBA" id="ARBA00022801"/>
    </source>
</evidence>
<dbReference type="InterPro" id="IPR016193">
    <property type="entry name" value="Cytidine_deaminase-like"/>
</dbReference>
<gene>
    <name evidence="11" type="ORF">ASZ90_005322</name>
</gene>
<evidence type="ECO:0000256" key="5">
    <source>
        <dbReference type="ARBA" id="ARBA00022723"/>
    </source>
</evidence>
<dbReference type="InterPro" id="IPR050202">
    <property type="entry name" value="Cyt/Deoxycyt_deaminase"/>
</dbReference>
<dbReference type="Gene3D" id="3.40.140.10">
    <property type="entry name" value="Cytidine Deaminase, domain 2"/>
    <property type="match status" value="1"/>
</dbReference>
<dbReference type="CDD" id="cd01283">
    <property type="entry name" value="cytidine_deaminase"/>
    <property type="match status" value="1"/>
</dbReference>
<dbReference type="AlphaFoldDB" id="A0A0W8FVF0"/>
<keyword evidence="6 11" id="KW-0378">Hydrolase</keyword>
<dbReference type="SUPFAM" id="SSF53927">
    <property type="entry name" value="Cytidine deaminase-like"/>
    <property type="match status" value="1"/>
</dbReference>
<evidence type="ECO:0000256" key="4">
    <source>
        <dbReference type="ARBA" id="ARBA00012783"/>
    </source>
</evidence>
<dbReference type="PROSITE" id="PS51747">
    <property type="entry name" value="CYT_DCMP_DEAMINASES_2"/>
    <property type="match status" value="1"/>
</dbReference>
<dbReference type="PANTHER" id="PTHR11644:SF2">
    <property type="entry name" value="CYTIDINE DEAMINASE"/>
    <property type="match status" value="1"/>
</dbReference>
<dbReference type="GO" id="GO:0042802">
    <property type="term" value="F:identical protein binding"/>
    <property type="evidence" value="ECO:0007669"/>
    <property type="project" value="UniProtKB-ARBA"/>
</dbReference>
<dbReference type="GO" id="GO:0008270">
    <property type="term" value="F:zinc ion binding"/>
    <property type="evidence" value="ECO:0007669"/>
    <property type="project" value="InterPro"/>
</dbReference>
<evidence type="ECO:0000256" key="3">
    <source>
        <dbReference type="ARBA" id="ARBA00006576"/>
    </source>
</evidence>
<dbReference type="GO" id="GO:0005829">
    <property type="term" value="C:cytosol"/>
    <property type="evidence" value="ECO:0007669"/>
    <property type="project" value="TreeGrafter"/>
</dbReference>
<comment type="catalytic activity">
    <reaction evidence="9">
        <text>cytidine + H2O + H(+) = uridine + NH4(+)</text>
        <dbReference type="Rhea" id="RHEA:16069"/>
        <dbReference type="ChEBI" id="CHEBI:15377"/>
        <dbReference type="ChEBI" id="CHEBI:15378"/>
        <dbReference type="ChEBI" id="CHEBI:16704"/>
        <dbReference type="ChEBI" id="CHEBI:17562"/>
        <dbReference type="ChEBI" id="CHEBI:28938"/>
        <dbReference type="EC" id="3.5.4.5"/>
    </reaction>
</comment>
<evidence type="ECO:0000259" key="10">
    <source>
        <dbReference type="PROSITE" id="PS51747"/>
    </source>
</evidence>
<evidence type="ECO:0000256" key="8">
    <source>
        <dbReference type="ARBA" id="ARBA00032005"/>
    </source>
</evidence>